<dbReference type="Proteomes" id="UP000887458">
    <property type="component" value="Unassembled WGS sequence"/>
</dbReference>
<reference evidence="2 3" key="1">
    <citation type="journal article" date="2018" name="J. Allergy Clin. Immunol.">
        <title>High-quality assembly of Dermatophagoides pteronyssinus genome and transcriptome reveals a wide range of novel allergens.</title>
        <authorList>
            <person name="Liu X.Y."/>
            <person name="Yang K.Y."/>
            <person name="Wang M.Q."/>
            <person name="Kwok J.S."/>
            <person name="Zeng X."/>
            <person name="Yang Z."/>
            <person name="Xiao X.J."/>
            <person name="Lau C.P."/>
            <person name="Li Y."/>
            <person name="Huang Z.M."/>
            <person name="Ba J.G."/>
            <person name="Yim A.K."/>
            <person name="Ouyang C.Y."/>
            <person name="Ngai S.M."/>
            <person name="Chan T.F."/>
            <person name="Leung E.L."/>
            <person name="Liu L."/>
            <person name="Liu Z.G."/>
            <person name="Tsui S.K."/>
        </authorList>
    </citation>
    <scope>NUCLEOTIDE SEQUENCE [LARGE SCALE GENOMIC DNA]</scope>
    <source>
        <strain evidence="2">Derp</strain>
    </source>
</reference>
<gene>
    <name evidence="2" type="ORF">DERP_013634</name>
</gene>
<sequence length="100" mass="12136">MATSTDFYEIALQRKRQHGCILISILLMAIIITMLIIFNKDVLNYWHSIIDPYYYPPEWDHKMIMTTMMNDNNNDNDDDYTYDDYQQLRQEIIDYQINNN</sequence>
<comment type="caution">
    <text evidence="2">The sequence shown here is derived from an EMBL/GenBank/DDBJ whole genome shotgun (WGS) entry which is preliminary data.</text>
</comment>
<feature type="transmembrane region" description="Helical" evidence="1">
    <location>
        <begin position="20"/>
        <end position="38"/>
    </location>
</feature>
<keyword evidence="3" id="KW-1185">Reference proteome</keyword>
<protein>
    <submittedName>
        <fullName evidence="2">Uncharacterized protein</fullName>
    </submittedName>
</protein>
<evidence type="ECO:0000313" key="3">
    <source>
        <dbReference type="Proteomes" id="UP000887458"/>
    </source>
</evidence>
<dbReference type="EMBL" id="NJHN03000131">
    <property type="protein sequence ID" value="KAH9412391.1"/>
    <property type="molecule type" value="Genomic_DNA"/>
</dbReference>
<evidence type="ECO:0000256" key="1">
    <source>
        <dbReference type="SAM" id="Phobius"/>
    </source>
</evidence>
<keyword evidence="1" id="KW-0812">Transmembrane</keyword>
<evidence type="ECO:0000313" key="2">
    <source>
        <dbReference type="EMBL" id="KAH9412391.1"/>
    </source>
</evidence>
<reference evidence="2 3" key="2">
    <citation type="journal article" date="2022" name="Mol. Biol. Evol.">
        <title>Comparative Genomics Reveals Insights into the Divergent Evolution of Astigmatic Mites and Household Pest Adaptations.</title>
        <authorList>
            <person name="Xiong Q."/>
            <person name="Wan A.T."/>
            <person name="Liu X."/>
            <person name="Fung C.S."/>
            <person name="Xiao X."/>
            <person name="Malainual N."/>
            <person name="Hou J."/>
            <person name="Wang L."/>
            <person name="Wang M."/>
            <person name="Yang K.Y."/>
            <person name="Cui Y."/>
            <person name="Leung E.L."/>
            <person name="Nong W."/>
            <person name="Shin S.K."/>
            <person name="Au S.W."/>
            <person name="Jeong K.Y."/>
            <person name="Chew F.T."/>
            <person name="Hui J.H."/>
            <person name="Leung T.F."/>
            <person name="Tungtrongchitr A."/>
            <person name="Zhong N."/>
            <person name="Liu Z."/>
            <person name="Tsui S.K."/>
        </authorList>
    </citation>
    <scope>NUCLEOTIDE SEQUENCE [LARGE SCALE GENOMIC DNA]</scope>
    <source>
        <strain evidence="2">Derp</strain>
    </source>
</reference>
<keyword evidence="1" id="KW-1133">Transmembrane helix</keyword>
<organism evidence="2 3">
    <name type="scientific">Dermatophagoides pteronyssinus</name>
    <name type="common">European house dust mite</name>
    <dbReference type="NCBI Taxonomy" id="6956"/>
    <lineage>
        <taxon>Eukaryota</taxon>
        <taxon>Metazoa</taxon>
        <taxon>Ecdysozoa</taxon>
        <taxon>Arthropoda</taxon>
        <taxon>Chelicerata</taxon>
        <taxon>Arachnida</taxon>
        <taxon>Acari</taxon>
        <taxon>Acariformes</taxon>
        <taxon>Sarcoptiformes</taxon>
        <taxon>Astigmata</taxon>
        <taxon>Psoroptidia</taxon>
        <taxon>Analgoidea</taxon>
        <taxon>Pyroglyphidae</taxon>
        <taxon>Dermatophagoidinae</taxon>
        <taxon>Dermatophagoides</taxon>
    </lineage>
</organism>
<proteinExistence type="predicted"/>
<keyword evidence="1" id="KW-0472">Membrane</keyword>
<accession>A0ABQ8IQB9</accession>
<name>A0ABQ8IQB9_DERPT</name>